<keyword evidence="3 6" id="KW-0812">Transmembrane</keyword>
<keyword evidence="5 6" id="KW-0472">Membrane</keyword>
<feature type="transmembrane region" description="Helical" evidence="6">
    <location>
        <begin position="385"/>
        <end position="405"/>
    </location>
</feature>
<evidence type="ECO:0000313" key="9">
    <source>
        <dbReference type="Proteomes" id="UP000297647"/>
    </source>
</evidence>
<feature type="transmembrane region" description="Helical" evidence="6">
    <location>
        <begin position="586"/>
        <end position="605"/>
    </location>
</feature>
<dbReference type="GO" id="GO:0005886">
    <property type="term" value="C:plasma membrane"/>
    <property type="evidence" value="ECO:0007669"/>
    <property type="project" value="UniProtKB-SubCell"/>
</dbReference>
<protein>
    <submittedName>
        <fullName evidence="8">RND transporter</fullName>
    </submittedName>
</protein>
<feature type="transmembrane region" description="Helical" evidence="6">
    <location>
        <begin position="261"/>
        <end position="278"/>
    </location>
</feature>
<feature type="transmembrane region" description="Helical" evidence="6">
    <location>
        <begin position="202"/>
        <end position="221"/>
    </location>
</feature>
<evidence type="ECO:0000256" key="6">
    <source>
        <dbReference type="SAM" id="Phobius"/>
    </source>
</evidence>
<feature type="transmembrane region" description="Helical" evidence="6">
    <location>
        <begin position="332"/>
        <end position="354"/>
    </location>
</feature>
<evidence type="ECO:0000256" key="4">
    <source>
        <dbReference type="ARBA" id="ARBA00022989"/>
    </source>
</evidence>
<feature type="transmembrane region" description="Helical" evidence="6">
    <location>
        <begin position="710"/>
        <end position="736"/>
    </location>
</feature>
<dbReference type="PANTHER" id="PTHR33406">
    <property type="entry name" value="MEMBRANE PROTEIN MJ1562-RELATED"/>
    <property type="match status" value="1"/>
</dbReference>
<dbReference type="EMBL" id="SPSB01000001">
    <property type="protein sequence ID" value="TFV97185.1"/>
    <property type="molecule type" value="Genomic_DNA"/>
</dbReference>
<dbReference type="PROSITE" id="PS50156">
    <property type="entry name" value="SSD"/>
    <property type="match status" value="1"/>
</dbReference>
<dbReference type="SUPFAM" id="SSF82866">
    <property type="entry name" value="Multidrug efflux transporter AcrB transmembrane domain"/>
    <property type="match status" value="2"/>
</dbReference>
<dbReference type="InterPro" id="IPR000731">
    <property type="entry name" value="SSD"/>
</dbReference>
<dbReference type="Proteomes" id="UP000297647">
    <property type="component" value="Unassembled WGS sequence"/>
</dbReference>
<keyword evidence="4 6" id="KW-1133">Transmembrane helix</keyword>
<dbReference type="AlphaFoldDB" id="A0A4Y9R1Y5"/>
<reference evidence="8 9" key="1">
    <citation type="submission" date="2019-03" db="EMBL/GenBank/DDBJ databases">
        <title>Algoriphagus sp. nov, a new strain isolated from root system soil of mangrove plant Kandelia.</title>
        <authorList>
            <person name="Yin Q."/>
            <person name="Wang K."/>
            <person name="Song Z."/>
        </authorList>
    </citation>
    <scope>NUCLEOTIDE SEQUENCE [LARGE SCALE GENOMIC DNA]</scope>
    <source>
        <strain evidence="8 9">XY-J91</strain>
    </source>
</reference>
<evidence type="ECO:0000256" key="2">
    <source>
        <dbReference type="ARBA" id="ARBA00022475"/>
    </source>
</evidence>
<evidence type="ECO:0000256" key="3">
    <source>
        <dbReference type="ARBA" id="ARBA00022692"/>
    </source>
</evidence>
<feature type="transmembrane region" description="Helical" evidence="6">
    <location>
        <begin position="612"/>
        <end position="632"/>
    </location>
</feature>
<dbReference type="InterPro" id="IPR050545">
    <property type="entry name" value="Mycobact_MmpL"/>
</dbReference>
<feature type="transmembrane region" description="Helical" evidence="6">
    <location>
        <begin position="299"/>
        <end position="320"/>
    </location>
</feature>
<comment type="subcellular location">
    <subcellularLocation>
        <location evidence="1">Cell membrane</location>
        <topology evidence="1">Multi-pass membrane protein</topology>
    </subcellularLocation>
</comment>
<proteinExistence type="predicted"/>
<keyword evidence="9" id="KW-1185">Reference proteome</keyword>
<accession>A0A4Y9R1Y5</accession>
<feature type="domain" description="SSD" evidence="7">
    <location>
        <begin position="231"/>
        <end position="353"/>
    </location>
</feature>
<gene>
    <name evidence="8" type="ORF">E4S40_00580</name>
</gene>
<dbReference type="Gene3D" id="1.20.1640.10">
    <property type="entry name" value="Multidrug efflux transporter AcrB transmembrane domain"/>
    <property type="match status" value="2"/>
</dbReference>
<dbReference type="OrthoDB" id="9805018at2"/>
<dbReference type="Pfam" id="PF03176">
    <property type="entry name" value="MMPL"/>
    <property type="match status" value="2"/>
</dbReference>
<dbReference type="PANTHER" id="PTHR33406:SF13">
    <property type="entry name" value="MEMBRANE PROTEIN YDFJ"/>
    <property type="match status" value="1"/>
</dbReference>
<name>A0A4Y9R1Y5_9BACT</name>
<comment type="caution">
    <text evidence="8">The sequence shown here is derived from an EMBL/GenBank/DDBJ whole genome shotgun (WGS) entry which is preliminary data.</text>
</comment>
<dbReference type="InterPro" id="IPR004869">
    <property type="entry name" value="MMPL_dom"/>
</dbReference>
<evidence type="ECO:0000256" key="5">
    <source>
        <dbReference type="ARBA" id="ARBA00023136"/>
    </source>
</evidence>
<dbReference type="RefSeq" id="WP_135069305.1">
    <property type="nucleotide sequence ID" value="NZ_SPSB01000001.1"/>
</dbReference>
<feature type="transmembrane region" description="Helical" evidence="6">
    <location>
        <begin position="228"/>
        <end position="249"/>
    </location>
</feature>
<evidence type="ECO:0000313" key="8">
    <source>
        <dbReference type="EMBL" id="TFV97185.1"/>
    </source>
</evidence>
<evidence type="ECO:0000259" key="7">
    <source>
        <dbReference type="PROSITE" id="PS50156"/>
    </source>
</evidence>
<keyword evidence="2" id="KW-1003">Cell membrane</keyword>
<feature type="transmembrane region" description="Helical" evidence="6">
    <location>
        <begin position="7"/>
        <end position="27"/>
    </location>
</feature>
<feature type="transmembrane region" description="Helical" evidence="6">
    <location>
        <begin position="638"/>
        <end position="660"/>
    </location>
</feature>
<organism evidence="8 9">
    <name type="scientific">Algoriphagus kandeliae</name>
    <dbReference type="NCBI Taxonomy" id="2562278"/>
    <lineage>
        <taxon>Bacteria</taxon>
        <taxon>Pseudomonadati</taxon>
        <taxon>Bacteroidota</taxon>
        <taxon>Cytophagia</taxon>
        <taxon>Cytophagales</taxon>
        <taxon>Cyclobacteriaceae</taxon>
        <taxon>Algoriphagus</taxon>
    </lineage>
</organism>
<evidence type="ECO:0000256" key="1">
    <source>
        <dbReference type="ARBA" id="ARBA00004651"/>
    </source>
</evidence>
<sequence>MWSKRQAFSFLFVSLVFSLSFVLFPPFPRFDYDFEQFFPQDDEDLGFYQSYAQQFGEDNDYLLLAFENQGKEPWETDFLNRFQLLQREIEKLENVDTTLSVLNLKQPRISPFGIRLVPVVSIGQEPQKVNRLDFPLMDKFISKDGKALLLLVRNLKNISKEEGDILYGQILEKISESKLDLRAVAGKIQTQRDFVELMQAEFSFFLGLSLLTMLIMLILLFRSWWGVLIPIFVLGIGVVWGFGVILWLGKPLALMSVMQPTIFLIVGLGALVHLFSHLKQNLEKGFSVQQAIHRTFKHLLIPIGLTMLTTAFGFLSLWFTSVPALKDFGLTTGIGIFMMFLAVILITPGLLFLIRIPSFKNSSNSSKVWRLNRLFLGLLQYRKSVIWIFLGLSVLSIGLGAKVRINGFLLDNLPSNHPIRADFEYFDQQFGGSNPLEIAIWTPSEEGNIFDYAVLEEIQKIENKLQEIFEGVSLISPLTIAKVLNQAQNQGNREAFRFPSKGQYLRMEKILNSNPSQFVPSIYNPENRLARISGRLPDLGSLKMGEIRSSFQEFVDGEIDPEVLRVKWTGTAYLIDRGHESVTLQMARGLGVAFLLVGVIAGILFRSWRISLILLIPNIIPLLMMLAAMYLMDIELKLTTAILFSVAFGIAVDDSIHFMARLRTELASGRTYLYALKRTFLETGKALVLTTVILVLGFSLFLFSDFGVTFYTGLLIAMALLFALSADLLFLPLLLLPMKKVWESKVKKRFTNP</sequence>
<feature type="transmembrane region" description="Helical" evidence="6">
    <location>
        <begin position="686"/>
        <end position="704"/>
    </location>
</feature>